<dbReference type="NCBIfam" id="TIGR00959">
    <property type="entry name" value="ffh"/>
    <property type="match status" value="1"/>
</dbReference>
<dbReference type="SUPFAM" id="SSF52540">
    <property type="entry name" value="P-loop containing nucleoside triphosphate hydrolases"/>
    <property type="match status" value="1"/>
</dbReference>
<dbReference type="Pfam" id="PF00448">
    <property type="entry name" value="SRP54"/>
    <property type="match status" value="1"/>
</dbReference>
<evidence type="ECO:0000256" key="1">
    <source>
        <dbReference type="ARBA" id="ARBA00005450"/>
    </source>
</evidence>
<dbReference type="InterPro" id="IPR022941">
    <property type="entry name" value="SRP54"/>
</dbReference>
<feature type="binding site" evidence="9">
    <location>
        <begin position="107"/>
        <end position="114"/>
    </location>
    <ligand>
        <name>GTP</name>
        <dbReference type="ChEBI" id="CHEBI:37565"/>
    </ligand>
</feature>
<evidence type="ECO:0000256" key="8">
    <source>
        <dbReference type="ARBA" id="ARBA00048027"/>
    </source>
</evidence>
<gene>
    <name evidence="9 11" type="primary">ffh</name>
    <name evidence="11" type="ORF">J0A66_16140</name>
</gene>
<keyword evidence="3 9" id="KW-0378">Hydrolase</keyword>
<sequence>MFENLTERLGQTLKNISGRGRLTEDNIKDTLREVRMALLEADVALPVVREFISQVKDKAVGIEVSKSLNPGQVFIKIVRGELEAIMGQANEKLDLATQPPAVVMMAGLQGAGKTTSVGKLAKFLKEREKKKVLVVSADVYRPAAIKQLETLATEVQVGFFPSSVEQKPVDIVNGAIEMARKQFYDVLLVDTAGRLHVDETMMAEIKALHQAIKPVETLFVVDAMTGQDAANTAKAFNEALPLTGVILTKADGDARGGAALSVRHITGKPIKFLGMGEKADALEPFHPDRVASRILGMGDVLSLIEEVERKVDKDKAQKMAKKIQKGKGFDLQDFKEQLEQMRSMGGMMSMLDKMPGMGNMSAQIKDKANDKSFNQMEAIINSMTPGERAHPDIIKGSRKRRIAAGSGTQIQDVNRMLKQFTQMQKMMKKMTGGGMQKMMRKMKGMMPPGGPGGMFPR</sequence>
<dbReference type="EMBL" id="JAFKCV010000010">
    <property type="protein sequence ID" value="MBN7826767.1"/>
    <property type="molecule type" value="Genomic_DNA"/>
</dbReference>
<dbReference type="RefSeq" id="WP_206574878.1">
    <property type="nucleotide sequence ID" value="NZ_JAFKCV010000010.1"/>
</dbReference>
<dbReference type="Gene3D" id="3.40.50.300">
    <property type="entry name" value="P-loop containing nucleotide triphosphate hydrolases"/>
    <property type="match status" value="1"/>
</dbReference>
<dbReference type="SMART" id="SM00963">
    <property type="entry name" value="SRP54_N"/>
    <property type="match status" value="1"/>
</dbReference>
<keyword evidence="9" id="KW-0963">Cytoplasm</keyword>
<dbReference type="Gene3D" id="1.10.260.30">
    <property type="entry name" value="Signal recognition particle, SRP54 subunit, M-domain"/>
    <property type="match status" value="1"/>
</dbReference>
<dbReference type="InterPro" id="IPR036891">
    <property type="entry name" value="Signal_recog_part_SRP54_M_sf"/>
</dbReference>
<dbReference type="GO" id="GO:0008312">
    <property type="term" value="F:7S RNA binding"/>
    <property type="evidence" value="ECO:0007669"/>
    <property type="project" value="InterPro"/>
</dbReference>
<comment type="similarity">
    <text evidence="1 9">Belongs to the GTP-binding SRP family. SRP54 subfamily.</text>
</comment>
<comment type="function">
    <text evidence="9">Involved in targeting and insertion of nascent membrane proteins into the cytoplasmic membrane. Binds to the hydrophobic signal sequence of the ribosome-nascent chain (RNC) as it emerges from the ribosomes. The SRP-RNC complex is then targeted to the cytoplasmic membrane where it interacts with the SRP receptor FtsY. Interaction with FtsY leads to the transfer of the RNC complex to the Sec translocase for insertion into the membrane, the hydrolysis of GTP by both Ffh and FtsY, and the dissociation of the SRP-FtsY complex into the individual components.</text>
</comment>
<feature type="binding site" evidence="9">
    <location>
        <begin position="190"/>
        <end position="194"/>
    </location>
    <ligand>
        <name>GTP</name>
        <dbReference type="ChEBI" id="CHEBI:37565"/>
    </ligand>
</feature>
<dbReference type="InterPro" id="IPR013822">
    <property type="entry name" value="Signal_recog_particl_SRP54_hlx"/>
</dbReference>
<dbReference type="InterPro" id="IPR042101">
    <property type="entry name" value="SRP54_N_sf"/>
</dbReference>
<comment type="subcellular location">
    <subcellularLocation>
        <location evidence="9">Cytoplasm</location>
    </subcellularLocation>
    <text evidence="9">The SRP-RNC complex is targeted to the cytoplasmic membrane.</text>
</comment>
<organism evidence="11 12">
    <name type="scientific">Bowmanella dokdonensis</name>
    <dbReference type="NCBI Taxonomy" id="751969"/>
    <lineage>
        <taxon>Bacteria</taxon>
        <taxon>Pseudomonadati</taxon>
        <taxon>Pseudomonadota</taxon>
        <taxon>Gammaproteobacteria</taxon>
        <taxon>Alteromonadales</taxon>
        <taxon>Alteromonadaceae</taxon>
        <taxon>Bowmanella</taxon>
    </lineage>
</organism>
<dbReference type="GO" id="GO:0005525">
    <property type="term" value="F:GTP binding"/>
    <property type="evidence" value="ECO:0007669"/>
    <property type="project" value="UniProtKB-UniRule"/>
</dbReference>
<dbReference type="Gene3D" id="1.20.120.140">
    <property type="entry name" value="Signal recognition particle SRP54, nucleotide-binding domain"/>
    <property type="match status" value="1"/>
</dbReference>
<evidence type="ECO:0000256" key="4">
    <source>
        <dbReference type="ARBA" id="ARBA00022884"/>
    </source>
</evidence>
<feature type="domain" description="SRP54-type proteins GTP-binding" evidence="10">
    <location>
        <begin position="269"/>
        <end position="282"/>
    </location>
</feature>
<dbReference type="Pfam" id="PF02978">
    <property type="entry name" value="SRP_SPB"/>
    <property type="match status" value="1"/>
</dbReference>
<comment type="domain">
    <text evidence="9">Composed of three domains: the N-terminal N domain, which is responsible for interactions with the ribosome, the central G domain, which binds GTP, and the C-terminal M domain, which binds the RNA and the signal sequence of the RNC.</text>
</comment>
<evidence type="ECO:0000313" key="11">
    <source>
        <dbReference type="EMBL" id="MBN7826767.1"/>
    </source>
</evidence>
<dbReference type="GO" id="GO:0006614">
    <property type="term" value="P:SRP-dependent cotranslational protein targeting to membrane"/>
    <property type="evidence" value="ECO:0007669"/>
    <property type="project" value="InterPro"/>
</dbReference>
<dbReference type="HAMAP" id="MF_00306">
    <property type="entry name" value="SRP54"/>
    <property type="match status" value="1"/>
</dbReference>
<dbReference type="SMART" id="SM00962">
    <property type="entry name" value="SRP54"/>
    <property type="match status" value="1"/>
</dbReference>
<dbReference type="InterPro" id="IPR004780">
    <property type="entry name" value="SRP"/>
</dbReference>
<dbReference type="Pfam" id="PF02881">
    <property type="entry name" value="SRP54_N"/>
    <property type="match status" value="1"/>
</dbReference>
<name>A0A939DQZ7_9ALTE</name>
<keyword evidence="4 9" id="KW-0694">RNA-binding</keyword>
<keyword evidence="2 9" id="KW-0547">Nucleotide-binding</keyword>
<accession>A0A939DQZ7</accession>
<proteinExistence type="inferred from homology"/>
<keyword evidence="5 9" id="KW-0342">GTP-binding</keyword>
<dbReference type="InterPro" id="IPR000897">
    <property type="entry name" value="SRP54_GTPase_dom"/>
</dbReference>
<dbReference type="AlphaFoldDB" id="A0A939DQZ7"/>
<evidence type="ECO:0000259" key="10">
    <source>
        <dbReference type="PROSITE" id="PS00300"/>
    </source>
</evidence>
<dbReference type="PROSITE" id="PS00300">
    <property type="entry name" value="SRP54"/>
    <property type="match status" value="1"/>
</dbReference>
<dbReference type="InterPro" id="IPR004125">
    <property type="entry name" value="Signal_recog_particle_SRP54_M"/>
</dbReference>
<reference evidence="11" key="1">
    <citation type="submission" date="2021-03" db="EMBL/GenBank/DDBJ databases">
        <title>novel species isolated from a fishpond in China.</title>
        <authorList>
            <person name="Lu H."/>
            <person name="Cai Z."/>
        </authorList>
    </citation>
    <scope>NUCLEOTIDE SEQUENCE</scope>
    <source>
        <strain evidence="11">JCM 30855</strain>
    </source>
</reference>
<dbReference type="SMART" id="SM00382">
    <property type="entry name" value="AAA"/>
    <property type="match status" value="1"/>
</dbReference>
<evidence type="ECO:0000313" key="12">
    <source>
        <dbReference type="Proteomes" id="UP000664654"/>
    </source>
</evidence>
<dbReference type="GO" id="GO:0048500">
    <property type="term" value="C:signal recognition particle"/>
    <property type="evidence" value="ECO:0007669"/>
    <property type="project" value="UniProtKB-UniRule"/>
</dbReference>
<dbReference type="EC" id="3.6.5.4" evidence="9"/>
<feature type="binding site" evidence="9">
    <location>
        <begin position="248"/>
        <end position="251"/>
    </location>
    <ligand>
        <name>GTP</name>
        <dbReference type="ChEBI" id="CHEBI:37565"/>
    </ligand>
</feature>
<evidence type="ECO:0000256" key="9">
    <source>
        <dbReference type="HAMAP-Rule" id="MF_00306"/>
    </source>
</evidence>
<keyword evidence="6 9" id="KW-0733">Signal recognition particle</keyword>
<keyword evidence="7 9" id="KW-0687">Ribonucleoprotein</keyword>
<comment type="caution">
    <text evidence="11">The sequence shown here is derived from an EMBL/GenBank/DDBJ whole genome shotgun (WGS) entry which is preliminary data.</text>
</comment>
<keyword evidence="12" id="KW-1185">Reference proteome</keyword>
<dbReference type="FunFam" id="3.40.50.300:FF:000022">
    <property type="entry name" value="Signal recognition particle 54 kDa subunit"/>
    <property type="match status" value="1"/>
</dbReference>
<dbReference type="PANTHER" id="PTHR11564:SF5">
    <property type="entry name" value="SIGNAL RECOGNITION PARTICLE SUBUNIT SRP54"/>
    <property type="match status" value="1"/>
</dbReference>
<dbReference type="SUPFAM" id="SSF47446">
    <property type="entry name" value="Signal peptide-binding domain"/>
    <property type="match status" value="1"/>
</dbReference>
<dbReference type="CDD" id="cd18539">
    <property type="entry name" value="SRP_G"/>
    <property type="match status" value="1"/>
</dbReference>
<protein>
    <recommendedName>
        <fullName evidence="9">Signal recognition particle protein</fullName>
        <ecNumber evidence="9">3.6.5.4</ecNumber>
    </recommendedName>
    <alternativeName>
        <fullName evidence="9">Fifty-four homolog</fullName>
    </alternativeName>
</protein>
<dbReference type="InterPro" id="IPR003593">
    <property type="entry name" value="AAA+_ATPase"/>
</dbReference>
<comment type="subunit">
    <text evidence="9">Part of the signal recognition particle protein translocation system, which is composed of SRP and FtsY. SRP is a ribonucleoprotein composed of Ffh and a 4.5S RNA molecule.</text>
</comment>
<dbReference type="Proteomes" id="UP000664654">
    <property type="component" value="Unassembled WGS sequence"/>
</dbReference>
<evidence type="ECO:0000256" key="2">
    <source>
        <dbReference type="ARBA" id="ARBA00022741"/>
    </source>
</evidence>
<evidence type="ECO:0000256" key="7">
    <source>
        <dbReference type="ARBA" id="ARBA00023274"/>
    </source>
</evidence>
<comment type="catalytic activity">
    <reaction evidence="8 9">
        <text>GTP + H2O = GDP + phosphate + H(+)</text>
        <dbReference type="Rhea" id="RHEA:19669"/>
        <dbReference type="ChEBI" id="CHEBI:15377"/>
        <dbReference type="ChEBI" id="CHEBI:15378"/>
        <dbReference type="ChEBI" id="CHEBI:37565"/>
        <dbReference type="ChEBI" id="CHEBI:43474"/>
        <dbReference type="ChEBI" id="CHEBI:58189"/>
        <dbReference type="EC" id="3.6.5.4"/>
    </reaction>
</comment>
<dbReference type="GO" id="GO:0003924">
    <property type="term" value="F:GTPase activity"/>
    <property type="evidence" value="ECO:0007669"/>
    <property type="project" value="UniProtKB-UniRule"/>
</dbReference>
<evidence type="ECO:0000256" key="6">
    <source>
        <dbReference type="ARBA" id="ARBA00023135"/>
    </source>
</evidence>
<evidence type="ECO:0000256" key="3">
    <source>
        <dbReference type="ARBA" id="ARBA00022801"/>
    </source>
</evidence>
<evidence type="ECO:0000256" key="5">
    <source>
        <dbReference type="ARBA" id="ARBA00023134"/>
    </source>
</evidence>
<dbReference type="InterPro" id="IPR027417">
    <property type="entry name" value="P-loop_NTPase"/>
</dbReference>
<dbReference type="PANTHER" id="PTHR11564">
    <property type="entry name" value="SIGNAL RECOGNITION PARTICLE 54K PROTEIN SRP54"/>
    <property type="match status" value="1"/>
</dbReference>